<accession>A0A177B5N1</accession>
<comment type="subcellular location">
    <subcellularLocation>
        <location evidence="1 6 7">Nucleus</location>
    </subcellularLocation>
</comment>
<evidence type="ECO:0000256" key="1">
    <source>
        <dbReference type="ARBA" id="ARBA00004123"/>
    </source>
</evidence>
<keyword evidence="2" id="KW-0217">Developmental protein</keyword>
<name>A0A177B5N1_9BILA</name>
<keyword evidence="11" id="KW-1185">Reference proteome</keyword>
<dbReference type="OrthoDB" id="6159439at2759"/>
<dbReference type="InterPro" id="IPR001356">
    <property type="entry name" value="HD"/>
</dbReference>
<protein>
    <submittedName>
        <fullName evidence="10">Homeobox protein Hox-A4</fullName>
    </submittedName>
</protein>
<reference evidence="10 11" key="1">
    <citation type="submission" date="2016-04" db="EMBL/GenBank/DDBJ databases">
        <title>The genome of Intoshia linei affirms orthonectids as highly simplified spiralians.</title>
        <authorList>
            <person name="Mikhailov K.V."/>
            <person name="Slusarev G.S."/>
            <person name="Nikitin M.A."/>
            <person name="Logacheva M.D."/>
            <person name="Penin A."/>
            <person name="Aleoshin V."/>
            <person name="Panchin Y.V."/>
        </authorList>
    </citation>
    <scope>NUCLEOTIDE SEQUENCE [LARGE SCALE GENOMIC DNA]</scope>
    <source>
        <strain evidence="10">Intl2013</strain>
        <tissue evidence="10">Whole animal</tissue>
    </source>
</reference>
<sequence length="299" mass="35194">MNSSSDCKNKCQTQIFNNYAENSINNTSCNVYKDVSIMDGLQNNLDKPQNLKWSNFETNSNWLNPYMKNEKNDKLTNNFDFNYKSLTTLDSTTSNSLHNLNNFYTTSSRLKCNLNSNSFYKSLYSNIQPSTNENFSNFLLSYADCDKNTTNNVSHSLNLNKFNEKCINYKTTNDSISQFNLSKLNSKIVEPDSPAKDNNEYKSPNFVYPWMKRAYNGVGNTTTDPNYKRSRTSYTRYQVLELEKEFHYNRYLSRRRRIEVAQTLKLTERQIKIWFQNRRMKWKKDHNLPNSKLTNNNSA</sequence>
<evidence type="ECO:0000256" key="7">
    <source>
        <dbReference type="RuleBase" id="RU000682"/>
    </source>
</evidence>
<comment type="similarity">
    <text evidence="8">Belongs to the Antp homeobox family.</text>
</comment>
<dbReference type="Proteomes" id="UP000078046">
    <property type="component" value="Unassembled WGS sequence"/>
</dbReference>
<dbReference type="Gene3D" id="1.10.10.60">
    <property type="entry name" value="Homeodomain-like"/>
    <property type="match status" value="1"/>
</dbReference>
<dbReference type="PROSITE" id="PS50071">
    <property type="entry name" value="HOMEOBOX_2"/>
    <property type="match status" value="1"/>
</dbReference>
<dbReference type="GO" id="GO:0009952">
    <property type="term" value="P:anterior/posterior pattern specification"/>
    <property type="evidence" value="ECO:0007669"/>
    <property type="project" value="TreeGrafter"/>
</dbReference>
<dbReference type="GO" id="GO:0005654">
    <property type="term" value="C:nucleoplasm"/>
    <property type="evidence" value="ECO:0007669"/>
    <property type="project" value="TreeGrafter"/>
</dbReference>
<dbReference type="AlphaFoldDB" id="A0A177B5N1"/>
<dbReference type="PROSITE" id="PS00027">
    <property type="entry name" value="HOMEOBOX_1"/>
    <property type="match status" value="1"/>
</dbReference>
<evidence type="ECO:0000313" key="11">
    <source>
        <dbReference type="Proteomes" id="UP000078046"/>
    </source>
</evidence>
<dbReference type="SUPFAM" id="SSF46689">
    <property type="entry name" value="Homeodomain-like"/>
    <property type="match status" value="1"/>
</dbReference>
<dbReference type="InterPro" id="IPR020479">
    <property type="entry name" value="HD_metazoa"/>
</dbReference>
<evidence type="ECO:0000256" key="2">
    <source>
        <dbReference type="ARBA" id="ARBA00022473"/>
    </source>
</evidence>
<feature type="domain" description="Homeobox" evidence="9">
    <location>
        <begin position="225"/>
        <end position="285"/>
    </location>
</feature>
<evidence type="ECO:0000256" key="3">
    <source>
        <dbReference type="ARBA" id="ARBA00023125"/>
    </source>
</evidence>
<proteinExistence type="inferred from homology"/>
<gene>
    <name evidence="10" type="ORF">A3Q56_02664</name>
</gene>
<dbReference type="InterPro" id="IPR017970">
    <property type="entry name" value="Homeobox_CS"/>
</dbReference>
<dbReference type="InterPro" id="IPR009057">
    <property type="entry name" value="Homeodomain-like_sf"/>
</dbReference>
<keyword evidence="3 6" id="KW-0238">DNA-binding</keyword>
<evidence type="ECO:0000256" key="5">
    <source>
        <dbReference type="ARBA" id="ARBA00023242"/>
    </source>
</evidence>
<dbReference type="EMBL" id="LWCA01000256">
    <property type="protein sequence ID" value="OAF69598.1"/>
    <property type="molecule type" value="Genomic_DNA"/>
</dbReference>
<keyword evidence="4 6" id="KW-0371">Homeobox</keyword>
<dbReference type="PANTHER" id="PTHR45771">
    <property type="entry name" value="HOMEOTIC PROTEIN DEFORMED"/>
    <property type="match status" value="1"/>
</dbReference>
<dbReference type="PRINTS" id="PR00025">
    <property type="entry name" value="ANTENNAPEDIA"/>
</dbReference>
<dbReference type="GO" id="GO:0000981">
    <property type="term" value="F:DNA-binding transcription factor activity, RNA polymerase II-specific"/>
    <property type="evidence" value="ECO:0007669"/>
    <property type="project" value="InterPro"/>
</dbReference>
<comment type="caution">
    <text evidence="10">The sequence shown here is derived from an EMBL/GenBank/DDBJ whole genome shotgun (WGS) entry which is preliminary data.</text>
</comment>
<feature type="DNA-binding region" description="Homeobox" evidence="6">
    <location>
        <begin position="227"/>
        <end position="286"/>
    </location>
</feature>
<keyword evidence="5 6" id="KW-0539">Nucleus</keyword>
<dbReference type="GO" id="GO:0045944">
    <property type="term" value="P:positive regulation of transcription by RNA polymerase II"/>
    <property type="evidence" value="ECO:0007669"/>
    <property type="project" value="TreeGrafter"/>
</dbReference>
<evidence type="ECO:0000256" key="4">
    <source>
        <dbReference type="ARBA" id="ARBA00023155"/>
    </source>
</evidence>
<evidence type="ECO:0000259" key="9">
    <source>
        <dbReference type="PROSITE" id="PS50071"/>
    </source>
</evidence>
<dbReference type="InterPro" id="IPR017995">
    <property type="entry name" value="Homeobox_antennapedia"/>
</dbReference>
<evidence type="ECO:0000256" key="6">
    <source>
        <dbReference type="PROSITE-ProRule" id="PRU00108"/>
    </source>
</evidence>
<dbReference type="GO" id="GO:0000978">
    <property type="term" value="F:RNA polymerase II cis-regulatory region sequence-specific DNA binding"/>
    <property type="evidence" value="ECO:0007669"/>
    <property type="project" value="TreeGrafter"/>
</dbReference>
<dbReference type="PANTHER" id="PTHR45771:SF6">
    <property type="entry name" value="HOMEOTIC PROTEIN SEX COMBS REDUCED"/>
    <property type="match status" value="1"/>
</dbReference>
<evidence type="ECO:0000256" key="8">
    <source>
        <dbReference type="RuleBase" id="RU004442"/>
    </source>
</evidence>
<dbReference type="SMART" id="SM00389">
    <property type="entry name" value="HOX"/>
    <property type="match status" value="1"/>
</dbReference>
<dbReference type="Pfam" id="PF00046">
    <property type="entry name" value="Homeodomain"/>
    <property type="match status" value="1"/>
</dbReference>
<dbReference type="PRINTS" id="PR00024">
    <property type="entry name" value="HOMEOBOX"/>
</dbReference>
<evidence type="ECO:0000313" key="10">
    <source>
        <dbReference type="EMBL" id="OAF69598.1"/>
    </source>
</evidence>
<organism evidence="10 11">
    <name type="scientific">Intoshia linei</name>
    <dbReference type="NCBI Taxonomy" id="1819745"/>
    <lineage>
        <taxon>Eukaryota</taxon>
        <taxon>Metazoa</taxon>
        <taxon>Spiralia</taxon>
        <taxon>Lophotrochozoa</taxon>
        <taxon>Mesozoa</taxon>
        <taxon>Orthonectida</taxon>
        <taxon>Rhopaluridae</taxon>
        <taxon>Intoshia</taxon>
    </lineage>
</organism>
<dbReference type="CDD" id="cd00086">
    <property type="entry name" value="homeodomain"/>
    <property type="match status" value="1"/>
</dbReference>
<dbReference type="InterPro" id="IPR050609">
    <property type="entry name" value="Antp_homeobox_Deformed_sf"/>
</dbReference>